<dbReference type="PANTHER" id="PTHR23360:SF5">
    <property type="entry name" value="G-PROTEIN COUPLED RECEPTORS FAMILY 1 PROFILE DOMAIN-CONTAINING PROTEIN"/>
    <property type="match status" value="1"/>
</dbReference>
<dbReference type="InterPro" id="IPR047130">
    <property type="entry name" value="7TM_GPCR_Srsx_nematod"/>
</dbReference>
<dbReference type="PANTHER" id="PTHR23360">
    <property type="entry name" value="G-PROTEIN COUPLED RECEPTORS FAMILY 1 PROFILE DOMAIN-CONTAINING PROTEIN-RELATED"/>
    <property type="match status" value="1"/>
</dbReference>
<evidence type="ECO:0000313" key="8">
    <source>
        <dbReference type="WBParaSite" id="EEL_0000228901-mRNA-1"/>
    </source>
</evidence>
<feature type="transmembrane region" description="Helical" evidence="5">
    <location>
        <begin position="121"/>
        <end position="143"/>
    </location>
</feature>
<proteinExistence type="predicted"/>
<dbReference type="SMART" id="SM01381">
    <property type="entry name" value="7TM_GPCR_Srsx"/>
    <property type="match status" value="1"/>
</dbReference>
<name>A0A0R3RLD0_9BILA</name>
<organism evidence="7 8">
    <name type="scientific">Elaeophora elaphi</name>
    <dbReference type="NCBI Taxonomy" id="1147741"/>
    <lineage>
        <taxon>Eukaryota</taxon>
        <taxon>Metazoa</taxon>
        <taxon>Ecdysozoa</taxon>
        <taxon>Nematoda</taxon>
        <taxon>Chromadorea</taxon>
        <taxon>Rhabditida</taxon>
        <taxon>Spirurina</taxon>
        <taxon>Spiruromorpha</taxon>
        <taxon>Filarioidea</taxon>
        <taxon>Onchocercidae</taxon>
        <taxon>Elaeophora</taxon>
    </lineage>
</organism>
<evidence type="ECO:0000256" key="4">
    <source>
        <dbReference type="ARBA" id="ARBA00023136"/>
    </source>
</evidence>
<dbReference type="SUPFAM" id="SSF81321">
    <property type="entry name" value="Family A G protein-coupled receptor-like"/>
    <property type="match status" value="1"/>
</dbReference>
<dbReference type="Gene3D" id="1.20.1070.10">
    <property type="entry name" value="Rhodopsin 7-helix transmembrane proteins"/>
    <property type="match status" value="1"/>
</dbReference>
<dbReference type="InterPro" id="IPR019424">
    <property type="entry name" value="7TM_GPCR_Srsx"/>
</dbReference>
<reference evidence="8" key="1">
    <citation type="submission" date="2017-02" db="UniProtKB">
        <authorList>
            <consortium name="WormBaseParasite"/>
        </authorList>
    </citation>
    <scope>IDENTIFICATION</scope>
</reference>
<keyword evidence="4 5" id="KW-0472">Membrane</keyword>
<evidence type="ECO:0000259" key="6">
    <source>
        <dbReference type="PROSITE" id="PS50262"/>
    </source>
</evidence>
<dbReference type="PROSITE" id="PS50262">
    <property type="entry name" value="G_PROTEIN_RECEP_F1_2"/>
    <property type="match status" value="1"/>
</dbReference>
<dbReference type="Pfam" id="PF10320">
    <property type="entry name" value="7TM_GPCR_Srsx"/>
    <property type="match status" value="1"/>
</dbReference>
<dbReference type="InterPro" id="IPR000276">
    <property type="entry name" value="GPCR_Rhodpsn"/>
</dbReference>
<evidence type="ECO:0000256" key="3">
    <source>
        <dbReference type="ARBA" id="ARBA00022989"/>
    </source>
</evidence>
<dbReference type="WBParaSite" id="EEL_0000228901-mRNA-1">
    <property type="protein sequence ID" value="EEL_0000228901-mRNA-1"/>
    <property type="gene ID" value="EEL_0000228901"/>
</dbReference>
<keyword evidence="3 5" id="KW-1133">Transmembrane helix</keyword>
<feature type="transmembrane region" description="Helical" evidence="5">
    <location>
        <begin position="6"/>
        <end position="33"/>
    </location>
</feature>
<evidence type="ECO:0000313" key="7">
    <source>
        <dbReference type="Proteomes" id="UP000050640"/>
    </source>
</evidence>
<accession>A0A0R3RLD0</accession>
<dbReference type="AlphaFoldDB" id="A0A0R3RLD0"/>
<evidence type="ECO:0000256" key="5">
    <source>
        <dbReference type="SAM" id="Phobius"/>
    </source>
</evidence>
<keyword evidence="2 5" id="KW-0812">Transmembrane</keyword>
<dbReference type="Proteomes" id="UP000050640">
    <property type="component" value="Unplaced"/>
</dbReference>
<protein>
    <submittedName>
        <fullName evidence="8">G_PROTEIN_RECEP_F1_2 domain-containing protein</fullName>
    </submittedName>
</protein>
<dbReference type="GO" id="GO:0016020">
    <property type="term" value="C:membrane"/>
    <property type="evidence" value="ECO:0007669"/>
    <property type="project" value="UniProtKB-SubCell"/>
</dbReference>
<feature type="transmembrane region" description="Helical" evidence="5">
    <location>
        <begin position="45"/>
        <end position="68"/>
    </location>
</feature>
<dbReference type="InterPro" id="IPR017452">
    <property type="entry name" value="GPCR_Rhodpsn_7TM"/>
</dbReference>
<evidence type="ECO:0000256" key="2">
    <source>
        <dbReference type="ARBA" id="ARBA00022692"/>
    </source>
</evidence>
<sequence>MTVLLPIVPCVCIYLLCFLIGFVGNAALIITTIQSKRLHNLNNIFIALSAVCDIFHQMGHIPLAYFIFTGITFTPLRTCIWIQLVPNFGLNFGMVISFLIGVDRAIAIMKPVRYRNMRKTCYTATMTLPAVFYAVALLILIFMCNGNDK</sequence>
<evidence type="ECO:0000256" key="1">
    <source>
        <dbReference type="ARBA" id="ARBA00004370"/>
    </source>
</evidence>
<dbReference type="GO" id="GO:0004930">
    <property type="term" value="F:G protein-coupled receptor activity"/>
    <property type="evidence" value="ECO:0007669"/>
    <property type="project" value="InterPro"/>
</dbReference>
<keyword evidence="7" id="KW-1185">Reference proteome</keyword>
<feature type="transmembrane region" description="Helical" evidence="5">
    <location>
        <begin position="80"/>
        <end position="100"/>
    </location>
</feature>
<dbReference type="CDD" id="cd00637">
    <property type="entry name" value="7tm_classA_rhodopsin-like"/>
    <property type="match status" value="1"/>
</dbReference>
<dbReference type="STRING" id="1147741.A0A0R3RLD0"/>
<feature type="domain" description="G-protein coupled receptors family 1 profile" evidence="6">
    <location>
        <begin position="24"/>
        <end position="149"/>
    </location>
</feature>
<comment type="subcellular location">
    <subcellularLocation>
        <location evidence="1">Membrane</location>
    </subcellularLocation>
</comment>